<gene>
    <name evidence="1" type="ordered locus">Amico_1196</name>
</gene>
<accession>D5EFI6</accession>
<evidence type="ECO:0008006" key="3">
    <source>
        <dbReference type="Google" id="ProtNLM"/>
    </source>
</evidence>
<dbReference type="HOGENOM" id="CLU_097039_4_0_0"/>
<evidence type="ECO:0000313" key="1">
    <source>
        <dbReference type="EMBL" id="ADE57318.1"/>
    </source>
</evidence>
<dbReference type="STRING" id="572547.Amico_1196"/>
<dbReference type="InterPro" id="IPR003795">
    <property type="entry name" value="DUF192"/>
</dbReference>
<dbReference type="InterPro" id="IPR038695">
    <property type="entry name" value="Saro_0823-like_sf"/>
</dbReference>
<dbReference type="eggNOG" id="COG1430">
    <property type="taxonomic scope" value="Bacteria"/>
</dbReference>
<dbReference type="Gene3D" id="2.60.120.1140">
    <property type="entry name" value="Protein of unknown function DUF192"/>
    <property type="match status" value="1"/>
</dbReference>
<dbReference type="KEGG" id="aco:Amico_1196"/>
<proteinExistence type="predicted"/>
<name>D5EFI6_AMICL</name>
<keyword evidence="2" id="KW-1185">Reference proteome</keyword>
<dbReference type="Pfam" id="PF02643">
    <property type="entry name" value="DUF192"/>
    <property type="match status" value="1"/>
</dbReference>
<dbReference type="AlphaFoldDB" id="D5EFI6"/>
<protein>
    <recommendedName>
        <fullName evidence="3">DUF192 domain-containing protein</fullName>
    </recommendedName>
</protein>
<dbReference type="Proteomes" id="UP000002366">
    <property type="component" value="Chromosome"/>
</dbReference>
<dbReference type="EMBL" id="CP001997">
    <property type="protein sequence ID" value="ADE57318.1"/>
    <property type="molecule type" value="Genomic_DNA"/>
</dbReference>
<reference evidence="1 2" key="1">
    <citation type="journal article" date="2010" name="Stand. Genomic Sci.">
        <title>Complete genome sequence of Aminobacterium colombiense type strain (ALA-1).</title>
        <authorList>
            <person name="Chertkov O."/>
            <person name="Sikorski J."/>
            <person name="Brambilla E."/>
            <person name="Lapidus A."/>
            <person name="Copeland A."/>
            <person name="Glavina Del Rio T."/>
            <person name="Nolan M."/>
            <person name="Lucas S."/>
            <person name="Tice H."/>
            <person name="Cheng J.F."/>
            <person name="Han C."/>
            <person name="Detter J.C."/>
            <person name="Bruce D."/>
            <person name="Tapia R."/>
            <person name="Goodwin L."/>
            <person name="Pitluck S."/>
            <person name="Liolios K."/>
            <person name="Ivanova N."/>
            <person name="Mavromatis K."/>
            <person name="Ovchinnikova G."/>
            <person name="Pati A."/>
            <person name="Chen A."/>
            <person name="Palaniappan K."/>
            <person name="Land M."/>
            <person name="Hauser L."/>
            <person name="Chang Y.J."/>
            <person name="Jeffries C.D."/>
            <person name="Spring S."/>
            <person name="Rohde M."/>
            <person name="Goker M."/>
            <person name="Bristow J."/>
            <person name="Eisen J.A."/>
            <person name="Markowitz V."/>
            <person name="Hugenholtz P."/>
            <person name="Kyrpides N.C."/>
            <person name="Klenk H.P."/>
        </authorList>
    </citation>
    <scope>NUCLEOTIDE SEQUENCE [LARGE SCALE GENOMIC DNA]</scope>
    <source>
        <strain evidence="2">DSM 12261 / ALA-1</strain>
    </source>
</reference>
<evidence type="ECO:0000313" key="2">
    <source>
        <dbReference type="Proteomes" id="UP000002366"/>
    </source>
</evidence>
<organism evidence="1 2">
    <name type="scientific">Aminobacterium colombiense (strain DSM 12261 / ALA-1)</name>
    <dbReference type="NCBI Taxonomy" id="572547"/>
    <lineage>
        <taxon>Bacteria</taxon>
        <taxon>Thermotogati</taxon>
        <taxon>Synergistota</taxon>
        <taxon>Synergistia</taxon>
        <taxon>Synergistales</taxon>
        <taxon>Aminobacteriaceae</taxon>
        <taxon>Aminobacterium</taxon>
    </lineage>
</organism>
<sequence>MLKNKMAMISPRNRAQLLNLTDEEENLLFFPLFYAGSFWRRFRGLMFCPPKKGYGLILVPCNSIHTFFMRFSLDVFFLDEMGRVLDIRWNLAPWRMAVCRGARMVVECPTGHIPHEKVSIGSRLTFH</sequence>